<feature type="compositionally biased region" description="Basic and acidic residues" evidence="1">
    <location>
        <begin position="1"/>
        <end position="15"/>
    </location>
</feature>
<proteinExistence type="predicted"/>
<sequence>MRERLSEKLHGKGVEDDREEYEEDDVDLDYRDEFDDWEEEEIRDGEGESDSRRVDGFRSGTTLSSNSVLQEQATKGTARTSIARGERFHPAQKVAQGKNTCFKCKGEWWSV</sequence>
<organism evidence="2 3">
    <name type="scientific">Pleurodeles waltl</name>
    <name type="common">Iberian ribbed newt</name>
    <dbReference type="NCBI Taxonomy" id="8319"/>
    <lineage>
        <taxon>Eukaryota</taxon>
        <taxon>Metazoa</taxon>
        <taxon>Chordata</taxon>
        <taxon>Craniata</taxon>
        <taxon>Vertebrata</taxon>
        <taxon>Euteleostomi</taxon>
        <taxon>Amphibia</taxon>
        <taxon>Batrachia</taxon>
        <taxon>Caudata</taxon>
        <taxon>Salamandroidea</taxon>
        <taxon>Salamandridae</taxon>
        <taxon>Pleurodelinae</taxon>
        <taxon>Pleurodeles</taxon>
    </lineage>
</organism>
<keyword evidence="3" id="KW-1185">Reference proteome</keyword>
<dbReference type="AlphaFoldDB" id="A0AAV7NT33"/>
<protein>
    <submittedName>
        <fullName evidence="2">Uncharacterized protein</fullName>
    </submittedName>
</protein>
<gene>
    <name evidence="2" type="ORF">NDU88_007444</name>
</gene>
<evidence type="ECO:0000313" key="2">
    <source>
        <dbReference type="EMBL" id="KAJ1119258.1"/>
    </source>
</evidence>
<comment type="caution">
    <text evidence="2">The sequence shown here is derived from an EMBL/GenBank/DDBJ whole genome shotgun (WGS) entry which is preliminary data.</text>
</comment>
<feature type="compositionally biased region" description="Polar residues" evidence="1">
    <location>
        <begin position="59"/>
        <end position="80"/>
    </location>
</feature>
<feature type="compositionally biased region" description="Basic and acidic residues" evidence="1">
    <location>
        <begin position="44"/>
        <end position="56"/>
    </location>
</feature>
<accession>A0AAV7NT33</accession>
<dbReference type="Proteomes" id="UP001066276">
    <property type="component" value="Chromosome 8"/>
</dbReference>
<evidence type="ECO:0000313" key="3">
    <source>
        <dbReference type="Proteomes" id="UP001066276"/>
    </source>
</evidence>
<evidence type="ECO:0000256" key="1">
    <source>
        <dbReference type="SAM" id="MobiDB-lite"/>
    </source>
</evidence>
<name>A0AAV7NT33_PLEWA</name>
<reference evidence="2" key="1">
    <citation type="journal article" date="2022" name="bioRxiv">
        <title>Sequencing and chromosome-scale assembly of the giantPleurodeles waltlgenome.</title>
        <authorList>
            <person name="Brown T."/>
            <person name="Elewa A."/>
            <person name="Iarovenko S."/>
            <person name="Subramanian E."/>
            <person name="Araus A.J."/>
            <person name="Petzold A."/>
            <person name="Susuki M."/>
            <person name="Suzuki K.-i.T."/>
            <person name="Hayashi T."/>
            <person name="Toyoda A."/>
            <person name="Oliveira C."/>
            <person name="Osipova E."/>
            <person name="Leigh N.D."/>
            <person name="Simon A."/>
            <person name="Yun M.H."/>
        </authorList>
    </citation>
    <scope>NUCLEOTIDE SEQUENCE</scope>
    <source>
        <strain evidence="2">20211129_DDA</strain>
        <tissue evidence="2">Liver</tissue>
    </source>
</reference>
<dbReference type="EMBL" id="JANPWB010000012">
    <property type="protein sequence ID" value="KAJ1119258.1"/>
    <property type="molecule type" value="Genomic_DNA"/>
</dbReference>
<feature type="compositionally biased region" description="Acidic residues" evidence="1">
    <location>
        <begin position="16"/>
        <end position="43"/>
    </location>
</feature>
<feature type="region of interest" description="Disordered" evidence="1">
    <location>
        <begin position="1"/>
        <end position="86"/>
    </location>
</feature>